<keyword evidence="2" id="KW-1185">Reference proteome</keyword>
<accession>A0ABW0X304</accession>
<evidence type="ECO:0000313" key="1">
    <source>
        <dbReference type="EMBL" id="MFC5662935.1"/>
    </source>
</evidence>
<dbReference type="EMBL" id="JBHSOF010000007">
    <property type="protein sequence ID" value="MFC5662935.1"/>
    <property type="molecule type" value="Genomic_DNA"/>
</dbReference>
<organism evidence="1 2">
    <name type="scientific">Kitasatospora misakiensis</name>
    <dbReference type="NCBI Taxonomy" id="67330"/>
    <lineage>
        <taxon>Bacteria</taxon>
        <taxon>Bacillati</taxon>
        <taxon>Actinomycetota</taxon>
        <taxon>Actinomycetes</taxon>
        <taxon>Kitasatosporales</taxon>
        <taxon>Streptomycetaceae</taxon>
        <taxon>Kitasatospora</taxon>
    </lineage>
</organism>
<evidence type="ECO:0000313" key="2">
    <source>
        <dbReference type="Proteomes" id="UP001595975"/>
    </source>
</evidence>
<name>A0ABW0X304_9ACTN</name>
<gene>
    <name evidence="1" type="ORF">ACFP3U_08045</name>
</gene>
<comment type="caution">
    <text evidence="1">The sequence shown here is derived from an EMBL/GenBank/DDBJ whole genome shotgun (WGS) entry which is preliminary data.</text>
</comment>
<protein>
    <submittedName>
        <fullName evidence="1">Uncharacterized protein</fullName>
    </submittedName>
</protein>
<dbReference type="RefSeq" id="WP_380224574.1">
    <property type="nucleotide sequence ID" value="NZ_JBHSOF010000007.1"/>
</dbReference>
<proteinExistence type="predicted"/>
<sequence>MAAGQTREGGCPLVEVPLAAALGAINLLSQEIAVVLREAVERGELLAAR</sequence>
<dbReference type="Proteomes" id="UP001595975">
    <property type="component" value="Unassembled WGS sequence"/>
</dbReference>
<reference evidence="2" key="1">
    <citation type="journal article" date="2019" name="Int. J. Syst. Evol. Microbiol.">
        <title>The Global Catalogue of Microorganisms (GCM) 10K type strain sequencing project: providing services to taxonomists for standard genome sequencing and annotation.</title>
        <authorList>
            <consortium name="The Broad Institute Genomics Platform"/>
            <consortium name="The Broad Institute Genome Sequencing Center for Infectious Disease"/>
            <person name="Wu L."/>
            <person name="Ma J."/>
        </authorList>
    </citation>
    <scope>NUCLEOTIDE SEQUENCE [LARGE SCALE GENOMIC DNA]</scope>
    <source>
        <strain evidence="2">CGMCC 4.1437</strain>
    </source>
</reference>